<dbReference type="Proteomes" id="UP000323046">
    <property type="component" value="Chromosome"/>
</dbReference>
<proteinExistence type="predicted"/>
<evidence type="ECO:0000313" key="2">
    <source>
        <dbReference type="Proteomes" id="UP000323046"/>
    </source>
</evidence>
<sequence>MVALWRVVGLGIVLFGLVFTHVASPETTSRHLGSSHGVVAAGSAAVSGDSAGRDASVVADVPGQERHDHPPSHTVEECALGQPPQGPGVDLPCLSPLDSTWRDDAPAPVTAQRVAGRDFVAPIAHAADLTILRV</sequence>
<name>A0A5P2B6A4_STRVZ</name>
<dbReference type="EMBL" id="CP029193">
    <property type="protein sequence ID" value="QES25557.1"/>
    <property type="molecule type" value="Genomic_DNA"/>
</dbReference>
<keyword evidence="2" id="KW-1185">Reference proteome</keyword>
<dbReference type="OrthoDB" id="4278276at2"/>
<dbReference type="AlphaFoldDB" id="A0A5P2B6A4"/>
<organism evidence="1 2">
    <name type="scientific">Streptomyces venezuelae</name>
    <dbReference type="NCBI Taxonomy" id="54571"/>
    <lineage>
        <taxon>Bacteria</taxon>
        <taxon>Bacillati</taxon>
        <taxon>Actinomycetota</taxon>
        <taxon>Actinomycetes</taxon>
        <taxon>Kitasatosporales</taxon>
        <taxon>Streptomycetaceae</taxon>
        <taxon>Streptomyces</taxon>
    </lineage>
</organism>
<reference evidence="1 2" key="1">
    <citation type="submission" date="2018-05" db="EMBL/GenBank/DDBJ databases">
        <title>Streptomyces venezuelae.</title>
        <authorList>
            <person name="Kim W."/>
            <person name="Lee N."/>
            <person name="Cho B.-K."/>
        </authorList>
    </citation>
    <scope>NUCLEOTIDE SEQUENCE [LARGE SCALE GENOMIC DNA]</scope>
    <source>
        <strain evidence="1 2">ATCC 14583</strain>
    </source>
</reference>
<protein>
    <submittedName>
        <fullName evidence="1">Uncharacterized protein</fullName>
    </submittedName>
</protein>
<evidence type="ECO:0000313" key="1">
    <source>
        <dbReference type="EMBL" id="QES25557.1"/>
    </source>
</evidence>
<accession>A0A5P2B6A4</accession>
<dbReference type="RefSeq" id="WP_150164634.1">
    <property type="nucleotide sequence ID" value="NZ_CP029193.1"/>
</dbReference>
<gene>
    <name evidence="1" type="ORF">DEJ47_02980</name>
</gene>